<dbReference type="Gene3D" id="3.40.50.980">
    <property type="match status" value="2"/>
</dbReference>
<dbReference type="InterPro" id="IPR000873">
    <property type="entry name" value="AMP-dep_synth/lig_dom"/>
</dbReference>
<gene>
    <name evidence="3" type="ORF">BDV27DRAFT_164284</name>
</gene>
<feature type="domain" description="AMP-dependent synthetase/ligase" evidence="2">
    <location>
        <begin position="16"/>
        <end position="132"/>
    </location>
</feature>
<dbReference type="RefSeq" id="XP_031920780.1">
    <property type="nucleotide sequence ID" value="XM_032073671.1"/>
</dbReference>
<accession>A0A5N6ZLM4</accession>
<dbReference type="GO" id="GO:0031177">
    <property type="term" value="F:phosphopantetheine binding"/>
    <property type="evidence" value="ECO:0007669"/>
    <property type="project" value="TreeGrafter"/>
</dbReference>
<protein>
    <recommendedName>
        <fullName evidence="2">AMP-dependent synthetase/ligase domain-containing protein</fullName>
    </recommendedName>
</protein>
<evidence type="ECO:0000313" key="4">
    <source>
        <dbReference type="Proteomes" id="UP000326268"/>
    </source>
</evidence>
<dbReference type="SUPFAM" id="SSF56801">
    <property type="entry name" value="Acetyl-CoA synthetase-like"/>
    <property type="match status" value="1"/>
</dbReference>
<dbReference type="EMBL" id="ML737976">
    <property type="protein sequence ID" value="KAE8357699.1"/>
    <property type="molecule type" value="Genomic_DNA"/>
</dbReference>
<dbReference type="PANTHER" id="PTHR45527">
    <property type="entry name" value="NONRIBOSOMAL PEPTIDE SYNTHETASE"/>
    <property type="match status" value="1"/>
</dbReference>
<dbReference type="GO" id="GO:0044550">
    <property type="term" value="P:secondary metabolite biosynthetic process"/>
    <property type="evidence" value="ECO:0007669"/>
    <property type="project" value="TreeGrafter"/>
</dbReference>
<keyword evidence="4" id="KW-1185">Reference proteome</keyword>
<dbReference type="Pfam" id="PF00501">
    <property type="entry name" value="AMP-binding"/>
    <property type="match status" value="1"/>
</dbReference>
<dbReference type="PANTHER" id="PTHR45527:SF1">
    <property type="entry name" value="FATTY ACID SYNTHASE"/>
    <property type="match status" value="1"/>
</dbReference>
<dbReference type="OrthoDB" id="4510984at2759"/>
<dbReference type="Proteomes" id="UP000326268">
    <property type="component" value="Unassembled WGS sequence"/>
</dbReference>
<sequence length="154" mass="16867">MQKVSCIHEAILGNRARNPDLLAVSAWDGDLTYLDLDRLSSLLAKYLCASGLPPKTIVPLCFEKSKWAIVAVLGVLRAGAAYVFVDPCFPHARMRVICEDIGAWTMLCSAKNIPQAIELVDQPIVVQTVVKETTKDLSAELPSVKILDPVYNSK</sequence>
<organism evidence="3 4">
    <name type="scientific">Aspergillus caelatus</name>
    <dbReference type="NCBI Taxonomy" id="61420"/>
    <lineage>
        <taxon>Eukaryota</taxon>
        <taxon>Fungi</taxon>
        <taxon>Dikarya</taxon>
        <taxon>Ascomycota</taxon>
        <taxon>Pezizomycotina</taxon>
        <taxon>Eurotiomycetes</taxon>
        <taxon>Eurotiomycetidae</taxon>
        <taxon>Eurotiales</taxon>
        <taxon>Aspergillaceae</taxon>
        <taxon>Aspergillus</taxon>
        <taxon>Aspergillus subgen. Circumdati</taxon>
    </lineage>
</organism>
<dbReference type="GO" id="GO:0005737">
    <property type="term" value="C:cytoplasm"/>
    <property type="evidence" value="ECO:0007669"/>
    <property type="project" value="TreeGrafter"/>
</dbReference>
<dbReference type="GeneID" id="43658117"/>
<name>A0A5N6ZLM4_9EURO</name>
<dbReference type="GO" id="GO:0043041">
    <property type="term" value="P:amino acid activation for nonribosomal peptide biosynthetic process"/>
    <property type="evidence" value="ECO:0007669"/>
    <property type="project" value="TreeGrafter"/>
</dbReference>
<evidence type="ECO:0000259" key="2">
    <source>
        <dbReference type="Pfam" id="PF00501"/>
    </source>
</evidence>
<evidence type="ECO:0000256" key="1">
    <source>
        <dbReference type="ARBA" id="ARBA00029454"/>
    </source>
</evidence>
<proteinExistence type="inferred from homology"/>
<evidence type="ECO:0000313" key="3">
    <source>
        <dbReference type="EMBL" id="KAE8357699.1"/>
    </source>
</evidence>
<reference evidence="3 4" key="1">
    <citation type="submission" date="2019-04" db="EMBL/GenBank/DDBJ databases">
        <title>Friends and foes A comparative genomics studyof 23 Aspergillus species from section Flavi.</title>
        <authorList>
            <consortium name="DOE Joint Genome Institute"/>
            <person name="Kjaerbolling I."/>
            <person name="Vesth T."/>
            <person name="Frisvad J.C."/>
            <person name="Nybo J.L."/>
            <person name="Theobald S."/>
            <person name="Kildgaard S."/>
            <person name="Isbrandt T."/>
            <person name="Kuo A."/>
            <person name="Sato A."/>
            <person name="Lyhne E.K."/>
            <person name="Kogle M.E."/>
            <person name="Wiebenga A."/>
            <person name="Kun R.S."/>
            <person name="Lubbers R.J."/>
            <person name="Makela M.R."/>
            <person name="Barry K."/>
            <person name="Chovatia M."/>
            <person name="Clum A."/>
            <person name="Daum C."/>
            <person name="Haridas S."/>
            <person name="He G."/>
            <person name="LaButti K."/>
            <person name="Lipzen A."/>
            <person name="Mondo S."/>
            <person name="Riley R."/>
            <person name="Salamov A."/>
            <person name="Simmons B.A."/>
            <person name="Magnuson J.K."/>
            <person name="Henrissat B."/>
            <person name="Mortensen U.H."/>
            <person name="Larsen T.O."/>
            <person name="Devries R.P."/>
            <person name="Grigoriev I.V."/>
            <person name="Machida M."/>
            <person name="Baker S.E."/>
            <person name="Andersen M.R."/>
        </authorList>
    </citation>
    <scope>NUCLEOTIDE SEQUENCE [LARGE SCALE GENOMIC DNA]</scope>
    <source>
        <strain evidence="3 4">CBS 763.97</strain>
    </source>
</reference>
<dbReference type="AlphaFoldDB" id="A0A5N6ZLM4"/>
<comment type="similarity">
    <text evidence="1">Belongs to the NRP synthetase family.</text>
</comment>